<reference evidence="2 3" key="1">
    <citation type="submission" date="2018-08" db="EMBL/GenBank/DDBJ databases">
        <title>Genome sequencing of Agrobacterium vitis strain ICMP 10754.</title>
        <authorList>
            <person name="Visnovsky S.B."/>
            <person name="Pitman A.R."/>
        </authorList>
    </citation>
    <scope>NUCLEOTIDE SEQUENCE [LARGE SCALE GENOMIC DNA]</scope>
    <source>
        <strain evidence="2 3">ICMP 10754</strain>
    </source>
</reference>
<evidence type="ECO:0000259" key="1">
    <source>
        <dbReference type="Pfam" id="PF12697"/>
    </source>
</evidence>
<dbReference type="RefSeq" id="WP_060716098.1">
    <property type="nucleotide sequence ID" value="NZ_CP055266.1"/>
</dbReference>
<dbReference type="Pfam" id="PF12697">
    <property type="entry name" value="Abhydrolase_6"/>
    <property type="match status" value="1"/>
</dbReference>
<proteinExistence type="predicted"/>
<evidence type="ECO:0000313" key="2">
    <source>
        <dbReference type="EMBL" id="KAA3527887.1"/>
    </source>
</evidence>
<dbReference type="AlphaFoldDB" id="A0A368P296"/>
<dbReference type="GO" id="GO:0047570">
    <property type="term" value="F:3-oxoadipate enol-lactonase activity"/>
    <property type="evidence" value="ECO:0007669"/>
    <property type="project" value="UniProtKB-EC"/>
</dbReference>
<sequence length="263" mass="28279">MKFLKTTDAVIHYHAIGLESGKPVIAFANSLGTDFRIWGEVIERLQDRYAFVLHDKRGHGLSDLGNPPYSMATHVDDMAALLDHLSLKQVIVVGLSVGGLIAQGLYASRPDLVRALILSNTAHKIGSAEMWNTRIATIQNNGIGALLEPIMERWFTAPFRTTDNSLYAGCCTMLLRQSAEGYCGTCAALRDADFTQQAPAIAVPTLCVVGDQDGSTPPSLVQSLAELIAGSRFSVVADAGHIPCLEQPDAYVAALLPFLDELA</sequence>
<dbReference type="GO" id="GO:0042952">
    <property type="term" value="P:beta-ketoadipate pathway"/>
    <property type="evidence" value="ECO:0007669"/>
    <property type="project" value="InterPro"/>
</dbReference>
<accession>A0A368P296</accession>
<dbReference type="OrthoDB" id="9793083at2"/>
<dbReference type="NCBIfam" id="TIGR02427">
    <property type="entry name" value="protocat_pcaD"/>
    <property type="match status" value="1"/>
</dbReference>
<dbReference type="EMBL" id="QUSG01000005">
    <property type="protein sequence ID" value="KAA3527887.1"/>
    <property type="molecule type" value="Genomic_DNA"/>
</dbReference>
<dbReference type="SUPFAM" id="SSF53474">
    <property type="entry name" value="alpha/beta-Hydrolases"/>
    <property type="match status" value="1"/>
</dbReference>
<comment type="caution">
    <text evidence="2">The sequence shown here is derived from an EMBL/GenBank/DDBJ whole genome shotgun (WGS) entry which is preliminary data.</text>
</comment>
<dbReference type="PANTHER" id="PTHR43798">
    <property type="entry name" value="MONOACYLGLYCEROL LIPASE"/>
    <property type="match status" value="1"/>
</dbReference>
<dbReference type="PRINTS" id="PR00111">
    <property type="entry name" value="ABHYDROLASE"/>
</dbReference>
<organism evidence="2 3">
    <name type="scientific">Agrobacterium vitis</name>
    <name type="common">Rhizobium vitis</name>
    <dbReference type="NCBI Taxonomy" id="373"/>
    <lineage>
        <taxon>Bacteria</taxon>
        <taxon>Pseudomonadati</taxon>
        <taxon>Pseudomonadota</taxon>
        <taxon>Alphaproteobacteria</taxon>
        <taxon>Hyphomicrobiales</taxon>
        <taxon>Rhizobiaceae</taxon>
        <taxon>Rhizobium/Agrobacterium group</taxon>
        <taxon>Agrobacterium</taxon>
    </lineage>
</organism>
<dbReference type="Proteomes" id="UP000436911">
    <property type="component" value="Unassembled WGS sequence"/>
</dbReference>
<dbReference type="EC" id="3.1.1.24" evidence="2"/>
<dbReference type="InterPro" id="IPR000073">
    <property type="entry name" value="AB_hydrolase_1"/>
</dbReference>
<protein>
    <submittedName>
        <fullName evidence="2">3-oxoadipate enol-lactonase</fullName>
        <ecNumber evidence="2">3.1.1.24</ecNumber>
    </submittedName>
</protein>
<dbReference type="Gene3D" id="3.40.50.1820">
    <property type="entry name" value="alpha/beta hydrolase"/>
    <property type="match status" value="1"/>
</dbReference>
<dbReference type="InterPro" id="IPR026968">
    <property type="entry name" value="PcaD/CatD"/>
</dbReference>
<dbReference type="InterPro" id="IPR050266">
    <property type="entry name" value="AB_hydrolase_sf"/>
</dbReference>
<gene>
    <name evidence="2" type="primary">pcaD</name>
    <name evidence="2" type="ORF">DXT89_11515</name>
</gene>
<name>A0A368P296_AGRVI</name>
<dbReference type="InterPro" id="IPR029058">
    <property type="entry name" value="AB_hydrolase_fold"/>
</dbReference>
<evidence type="ECO:0000313" key="3">
    <source>
        <dbReference type="Proteomes" id="UP000436911"/>
    </source>
</evidence>
<feature type="domain" description="AB hydrolase-1" evidence="1">
    <location>
        <begin position="37"/>
        <end position="254"/>
    </location>
</feature>
<keyword evidence="2" id="KW-0378">Hydrolase</keyword>
<dbReference type="GeneID" id="60680148"/>